<sequence length="176" mass="20250">MDIDPKKLKVLLTEEQILAKAKELGKQITEYYKNIKEEIVAVCALKGSVHFFSDLVKNIDHDMTYHFVRVSSYHGGTESSGKITVNSWVKENLENKHILLIEDIVDTGNTIRFLIDEFKKQKPASIKLTSLLIKNAHDHGIHVDFPGFEIDNYFVIGYGLDYDEKYRNLPFIGYVE</sequence>
<dbReference type="OrthoDB" id="9802824at2"/>
<dbReference type="AlphaFoldDB" id="A0A1M4VN44"/>
<evidence type="ECO:0000256" key="6">
    <source>
        <dbReference type="ARBA" id="ARBA00022490"/>
    </source>
</evidence>
<dbReference type="GO" id="GO:0006166">
    <property type="term" value="P:purine ribonucleoside salvage"/>
    <property type="evidence" value="ECO:0007669"/>
    <property type="project" value="UniProtKB-KW"/>
</dbReference>
<dbReference type="SUPFAM" id="SSF53271">
    <property type="entry name" value="PRTase-like"/>
    <property type="match status" value="1"/>
</dbReference>
<proteinExistence type="inferred from homology"/>
<dbReference type="GO" id="GO:0006178">
    <property type="term" value="P:guanine salvage"/>
    <property type="evidence" value="ECO:0007669"/>
    <property type="project" value="TreeGrafter"/>
</dbReference>
<evidence type="ECO:0000256" key="5">
    <source>
        <dbReference type="ARBA" id="ARBA00011895"/>
    </source>
</evidence>
<evidence type="ECO:0000256" key="15">
    <source>
        <dbReference type="RuleBase" id="RU364099"/>
    </source>
</evidence>
<dbReference type="NCBIfam" id="TIGR01203">
    <property type="entry name" value="HGPRTase"/>
    <property type="match status" value="1"/>
</dbReference>
<reference evidence="17" key="1">
    <citation type="submission" date="2016-11" db="EMBL/GenBank/DDBJ databases">
        <authorList>
            <person name="Varghese N."/>
            <person name="Submissions S."/>
        </authorList>
    </citation>
    <scope>NUCLEOTIDE SEQUENCE [LARGE SCALE GENOMIC DNA]</scope>
    <source>
        <strain evidence="17">DSM 16785</strain>
    </source>
</reference>
<dbReference type="InterPro" id="IPR029057">
    <property type="entry name" value="PRTase-like"/>
</dbReference>
<evidence type="ECO:0000256" key="12">
    <source>
        <dbReference type="ARBA" id="ARBA00022842"/>
    </source>
</evidence>
<comment type="caution">
    <text evidence="17">The sequence shown here is derived from an EMBL/GenBank/DDBJ whole genome shotgun (WGS) entry which is preliminary data.</text>
</comment>
<name>A0A1M4VN44_MARH1</name>
<dbReference type="GO" id="GO:0052657">
    <property type="term" value="F:guanine phosphoribosyltransferase activity"/>
    <property type="evidence" value="ECO:0007669"/>
    <property type="project" value="RHEA"/>
</dbReference>
<dbReference type="GO" id="GO:0046100">
    <property type="term" value="P:hypoxanthine metabolic process"/>
    <property type="evidence" value="ECO:0007669"/>
    <property type="project" value="TreeGrafter"/>
</dbReference>
<evidence type="ECO:0000313" key="17">
    <source>
        <dbReference type="EMBL" id="SHE70456.1"/>
    </source>
</evidence>
<dbReference type="GO" id="GO:0032263">
    <property type="term" value="P:GMP salvage"/>
    <property type="evidence" value="ECO:0007669"/>
    <property type="project" value="TreeGrafter"/>
</dbReference>
<evidence type="ECO:0000256" key="9">
    <source>
        <dbReference type="ARBA" id="ARBA00022723"/>
    </source>
</evidence>
<evidence type="ECO:0000256" key="3">
    <source>
        <dbReference type="ARBA" id="ARBA00004669"/>
    </source>
</evidence>
<dbReference type="GO" id="GO:0005829">
    <property type="term" value="C:cytosol"/>
    <property type="evidence" value="ECO:0007669"/>
    <property type="project" value="TreeGrafter"/>
</dbReference>
<dbReference type="InterPro" id="IPR005904">
    <property type="entry name" value="Hxn_phspho_trans"/>
</dbReference>
<accession>A0A1M4VN44</accession>
<evidence type="ECO:0000256" key="11">
    <source>
        <dbReference type="ARBA" id="ARBA00022741"/>
    </source>
</evidence>
<dbReference type="EC" id="2.4.2.8" evidence="5 15"/>
<gene>
    <name evidence="17" type="ORF">SAMN02745164_00966</name>
</gene>
<dbReference type="Pfam" id="PF00156">
    <property type="entry name" value="Pribosyltran"/>
    <property type="match status" value="1"/>
</dbReference>
<keyword evidence="6 15" id="KW-0963">Cytoplasm</keyword>
<dbReference type="GO" id="GO:0000166">
    <property type="term" value="F:nucleotide binding"/>
    <property type="evidence" value="ECO:0007669"/>
    <property type="project" value="UniProtKB-KW"/>
</dbReference>
<dbReference type="PANTHER" id="PTHR43340">
    <property type="entry name" value="HYPOXANTHINE-GUANINE PHOSPHORIBOSYLTRANSFERASE"/>
    <property type="match status" value="1"/>
</dbReference>
<comment type="subcellular location">
    <subcellularLocation>
        <location evidence="2 15">Cytoplasm</location>
    </subcellularLocation>
</comment>
<comment type="catalytic activity">
    <reaction evidence="14">
        <text>IMP + diphosphate = hypoxanthine + 5-phospho-alpha-D-ribose 1-diphosphate</text>
        <dbReference type="Rhea" id="RHEA:17973"/>
        <dbReference type="ChEBI" id="CHEBI:17368"/>
        <dbReference type="ChEBI" id="CHEBI:33019"/>
        <dbReference type="ChEBI" id="CHEBI:58017"/>
        <dbReference type="ChEBI" id="CHEBI:58053"/>
        <dbReference type="EC" id="2.4.2.8"/>
    </reaction>
    <physiologicalReaction direction="right-to-left" evidence="14">
        <dbReference type="Rhea" id="RHEA:17975"/>
    </physiologicalReaction>
</comment>
<dbReference type="RefSeq" id="WP_072864000.1">
    <property type="nucleotide sequence ID" value="NZ_FQUI01000012.1"/>
</dbReference>
<dbReference type="STRING" id="1122195.SAMN02745164_00966"/>
<dbReference type="Gene3D" id="3.40.50.2020">
    <property type="match status" value="1"/>
</dbReference>
<dbReference type="GO" id="GO:0000287">
    <property type="term" value="F:magnesium ion binding"/>
    <property type="evidence" value="ECO:0007669"/>
    <property type="project" value="TreeGrafter"/>
</dbReference>
<evidence type="ECO:0000256" key="13">
    <source>
        <dbReference type="ARBA" id="ARBA00048811"/>
    </source>
</evidence>
<evidence type="ECO:0000313" key="18">
    <source>
        <dbReference type="Proteomes" id="UP000184334"/>
    </source>
</evidence>
<feature type="domain" description="Phosphoribosyltransferase" evidence="16">
    <location>
        <begin position="13"/>
        <end position="162"/>
    </location>
</feature>
<dbReference type="Proteomes" id="UP000184334">
    <property type="component" value="Unassembled WGS sequence"/>
</dbReference>
<evidence type="ECO:0000256" key="1">
    <source>
        <dbReference type="ARBA" id="ARBA00001946"/>
    </source>
</evidence>
<dbReference type="GO" id="GO:0032264">
    <property type="term" value="P:IMP salvage"/>
    <property type="evidence" value="ECO:0007669"/>
    <property type="project" value="UniProtKB-UniPathway"/>
</dbReference>
<keyword evidence="10 15" id="KW-0660">Purine salvage</keyword>
<dbReference type="EMBL" id="FQUI01000012">
    <property type="protein sequence ID" value="SHE70456.1"/>
    <property type="molecule type" value="Genomic_DNA"/>
</dbReference>
<keyword evidence="8 15" id="KW-0808">Transferase</keyword>
<evidence type="ECO:0000256" key="10">
    <source>
        <dbReference type="ARBA" id="ARBA00022726"/>
    </source>
</evidence>
<evidence type="ECO:0000256" key="4">
    <source>
        <dbReference type="ARBA" id="ARBA00008391"/>
    </source>
</evidence>
<protein>
    <recommendedName>
        <fullName evidence="5 15">Hypoxanthine phosphoribosyltransferase</fullName>
        <ecNumber evidence="5 15">2.4.2.8</ecNumber>
    </recommendedName>
</protein>
<evidence type="ECO:0000256" key="2">
    <source>
        <dbReference type="ARBA" id="ARBA00004496"/>
    </source>
</evidence>
<dbReference type="CDD" id="cd06223">
    <property type="entry name" value="PRTases_typeI"/>
    <property type="match status" value="1"/>
</dbReference>
<comment type="similarity">
    <text evidence="4 15">Belongs to the purine/pyrimidine phosphoribosyltransferase family.</text>
</comment>
<comment type="cofactor">
    <cofactor evidence="1 15">
        <name>Mg(2+)</name>
        <dbReference type="ChEBI" id="CHEBI:18420"/>
    </cofactor>
</comment>
<evidence type="ECO:0000256" key="7">
    <source>
        <dbReference type="ARBA" id="ARBA00022676"/>
    </source>
</evidence>
<dbReference type="UniPathway" id="UPA00591">
    <property type="reaction ID" value="UER00648"/>
</dbReference>
<comment type="catalytic activity">
    <reaction evidence="13">
        <text>GMP + diphosphate = guanine + 5-phospho-alpha-D-ribose 1-diphosphate</text>
        <dbReference type="Rhea" id="RHEA:25424"/>
        <dbReference type="ChEBI" id="CHEBI:16235"/>
        <dbReference type="ChEBI" id="CHEBI:33019"/>
        <dbReference type="ChEBI" id="CHEBI:58017"/>
        <dbReference type="ChEBI" id="CHEBI:58115"/>
        <dbReference type="EC" id="2.4.2.8"/>
    </reaction>
    <physiologicalReaction direction="right-to-left" evidence="13">
        <dbReference type="Rhea" id="RHEA:25426"/>
    </physiologicalReaction>
</comment>
<evidence type="ECO:0000259" key="16">
    <source>
        <dbReference type="Pfam" id="PF00156"/>
    </source>
</evidence>
<keyword evidence="9 15" id="KW-0479">Metal-binding</keyword>
<organism evidence="17 18">
    <name type="scientific">Marinitoga hydrogenitolerans (strain DSM 16785 / JCM 12826 / AT1271)</name>
    <dbReference type="NCBI Taxonomy" id="1122195"/>
    <lineage>
        <taxon>Bacteria</taxon>
        <taxon>Thermotogati</taxon>
        <taxon>Thermotogota</taxon>
        <taxon>Thermotogae</taxon>
        <taxon>Petrotogales</taxon>
        <taxon>Petrotogaceae</taxon>
        <taxon>Marinitoga</taxon>
    </lineage>
</organism>
<keyword evidence="18" id="KW-1185">Reference proteome</keyword>
<dbReference type="InterPro" id="IPR050408">
    <property type="entry name" value="HGPRT"/>
</dbReference>
<comment type="pathway">
    <text evidence="3 15">Purine metabolism; IMP biosynthesis via salvage pathway; IMP from hypoxanthine: step 1/1.</text>
</comment>
<dbReference type="InterPro" id="IPR000836">
    <property type="entry name" value="PRTase_dom"/>
</dbReference>
<keyword evidence="11 15" id="KW-0547">Nucleotide-binding</keyword>
<dbReference type="GO" id="GO:0004422">
    <property type="term" value="F:hypoxanthine phosphoribosyltransferase activity"/>
    <property type="evidence" value="ECO:0007669"/>
    <property type="project" value="InterPro"/>
</dbReference>
<keyword evidence="7 15" id="KW-0328">Glycosyltransferase</keyword>
<evidence type="ECO:0000256" key="8">
    <source>
        <dbReference type="ARBA" id="ARBA00022679"/>
    </source>
</evidence>
<dbReference type="PANTHER" id="PTHR43340:SF1">
    <property type="entry name" value="HYPOXANTHINE PHOSPHORIBOSYLTRANSFERASE"/>
    <property type="match status" value="1"/>
</dbReference>
<keyword evidence="12 15" id="KW-0460">Magnesium</keyword>
<evidence type="ECO:0000256" key="14">
    <source>
        <dbReference type="ARBA" id="ARBA00049402"/>
    </source>
</evidence>